<comment type="caution">
    <text evidence="2">The sequence shown here is derived from an EMBL/GenBank/DDBJ whole genome shotgun (WGS) entry which is preliminary data.</text>
</comment>
<feature type="region of interest" description="Disordered" evidence="1">
    <location>
        <begin position="42"/>
        <end position="90"/>
    </location>
</feature>
<evidence type="ECO:0000313" key="2">
    <source>
        <dbReference type="EMBL" id="MFD1789692.1"/>
    </source>
</evidence>
<accession>A0ABW4NHR3</accession>
<evidence type="ECO:0008006" key="4">
    <source>
        <dbReference type="Google" id="ProtNLM"/>
    </source>
</evidence>
<dbReference type="Proteomes" id="UP001597283">
    <property type="component" value="Unassembled WGS sequence"/>
</dbReference>
<organism evidence="2 3">
    <name type="scientific">Sphingomonas floccifaciens</name>
    <dbReference type="NCBI Taxonomy" id="1844115"/>
    <lineage>
        <taxon>Bacteria</taxon>
        <taxon>Pseudomonadati</taxon>
        <taxon>Pseudomonadota</taxon>
        <taxon>Alphaproteobacteria</taxon>
        <taxon>Sphingomonadales</taxon>
        <taxon>Sphingomonadaceae</taxon>
        <taxon>Sphingomonas</taxon>
    </lineage>
</organism>
<gene>
    <name evidence="2" type="ORF">ACFSC3_19230</name>
</gene>
<protein>
    <recommendedName>
        <fullName evidence="4">Type II toxin-antitoxin system RelE/ParE family toxin</fullName>
    </recommendedName>
</protein>
<evidence type="ECO:0000313" key="3">
    <source>
        <dbReference type="Proteomes" id="UP001597283"/>
    </source>
</evidence>
<evidence type="ECO:0000256" key="1">
    <source>
        <dbReference type="SAM" id="MobiDB-lite"/>
    </source>
</evidence>
<proteinExistence type="predicted"/>
<sequence length="133" mass="14719">MKLAVFHPARADRWHRLLATLSPKEVSDAIDALIARLDALGGDPDLEEDDHAGGNVEDVGEAGTLPESDLGCVGVQFSSDDDDEGDLEDRRLRMPHIKRIQRTRCDRQIDRWGYVTHQLRATHAGQPSKGARA</sequence>
<name>A0ABW4NHR3_9SPHN</name>
<dbReference type="EMBL" id="JBHUFC010000024">
    <property type="protein sequence ID" value="MFD1789692.1"/>
    <property type="molecule type" value="Genomic_DNA"/>
</dbReference>
<keyword evidence="3" id="KW-1185">Reference proteome</keyword>
<reference evidence="3" key="1">
    <citation type="journal article" date="2019" name="Int. J. Syst. Evol. Microbiol.">
        <title>The Global Catalogue of Microorganisms (GCM) 10K type strain sequencing project: providing services to taxonomists for standard genome sequencing and annotation.</title>
        <authorList>
            <consortium name="The Broad Institute Genomics Platform"/>
            <consortium name="The Broad Institute Genome Sequencing Center for Infectious Disease"/>
            <person name="Wu L."/>
            <person name="Ma J."/>
        </authorList>
    </citation>
    <scope>NUCLEOTIDE SEQUENCE [LARGE SCALE GENOMIC DNA]</scope>
    <source>
        <strain evidence="3">Q85</strain>
    </source>
</reference>
<dbReference type="RefSeq" id="WP_380941839.1">
    <property type="nucleotide sequence ID" value="NZ_JBHUFC010000024.1"/>
</dbReference>